<evidence type="ECO:0000256" key="1">
    <source>
        <dbReference type="ARBA" id="ARBA00010105"/>
    </source>
</evidence>
<dbReference type="PANTHER" id="PTHR11215:SF1">
    <property type="entry name" value="MYG1 EXONUCLEASE"/>
    <property type="match status" value="1"/>
</dbReference>
<dbReference type="EMBL" id="ML210146">
    <property type="protein sequence ID" value="TFK30468.1"/>
    <property type="molecule type" value="Genomic_DNA"/>
</dbReference>
<organism evidence="2 3">
    <name type="scientific">Coprinopsis marcescibilis</name>
    <name type="common">Agaric fungus</name>
    <name type="synonym">Psathyrella marcescibilis</name>
    <dbReference type="NCBI Taxonomy" id="230819"/>
    <lineage>
        <taxon>Eukaryota</taxon>
        <taxon>Fungi</taxon>
        <taxon>Dikarya</taxon>
        <taxon>Basidiomycota</taxon>
        <taxon>Agaricomycotina</taxon>
        <taxon>Agaricomycetes</taxon>
        <taxon>Agaricomycetidae</taxon>
        <taxon>Agaricales</taxon>
        <taxon>Agaricineae</taxon>
        <taxon>Psathyrellaceae</taxon>
        <taxon>Coprinopsis</taxon>
    </lineage>
</organism>
<evidence type="ECO:0000313" key="2">
    <source>
        <dbReference type="EMBL" id="TFK30468.1"/>
    </source>
</evidence>
<reference evidence="2 3" key="1">
    <citation type="journal article" date="2019" name="Nat. Ecol. Evol.">
        <title>Megaphylogeny resolves global patterns of mushroom evolution.</title>
        <authorList>
            <person name="Varga T."/>
            <person name="Krizsan K."/>
            <person name="Foldi C."/>
            <person name="Dima B."/>
            <person name="Sanchez-Garcia M."/>
            <person name="Sanchez-Ramirez S."/>
            <person name="Szollosi G.J."/>
            <person name="Szarkandi J.G."/>
            <person name="Papp V."/>
            <person name="Albert L."/>
            <person name="Andreopoulos W."/>
            <person name="Angelini C."/>
            <person name="Antonin V."/>
            <person name="Barry K.W."/>
            <person name="Bougher N.L."/>
            <person name="Buchanan P."/>
            <person name="Buyck B."/>
            <person name="Bense V."/>
            <person name="Catcheside P."/>
            <person name="Chovatia M."/>
            <person name="Cooper J."/>
            <person name="Damon W."/>
            <person name="Desjardin D."/>
            <person name="Finy P."/>
            <person name="Geml J."/>
            <person name="Haridas S."/>
            <person name="Hughes K."/>
            <person name="Justo A."/>
            <person name="Karasinski D."/>
            <person name="Kautmanova I."/>
            <person name="Kiss B."/>
            <person name="Kocsube S."/>
            <person name="Kotiranta H."/>
            <person name="LaButti K.M."/>
            <person name="Lechner B.E."/>
            <person name="Liimatainen K."/>
            <person name="Lipzen A."/>
            <person name="Lukacs Z."/>
            <person name="Mihaltcheva S."/>
            <person name="Morgado L.N."/>
            <person name="Niskanen T."/>
            <person name="Noordeloos M.E."/>
            <person name="Ohm R.A."/>
            <person name="Ortiz-Santana B."/>
            <person name="Ovrebo C."/>
            <person name="Racz N."/>
            <person name="Riley R."/>
            <person name="Savchenko A."/>
            <person name="Shiryaev A."/>
            <person name="Soop K."/>
            <person name="Spirin V."/>
            <person name="Szebenyi C."/>
            <person name="Tomsovsky M."/>
            <person name="Tulloss R.E."/>
            <person name="Uehling J."/>
            <person name="Grigoriev I.V."/>
            <person name="Vagvolgyi C."/>
            <person name="Papp T."/>
            <person name="Martin F.M."/>
            <person name="Miettinen O."/>
            <person name="Hibbett D.S."/>
            <person name="Nagy L.G."/>
        </authorList>
    </citation>
    <scope>NUCLEOTIDE SEQUENCE [LARGE SCALE GENOMIC DNA]</scope>
    <source>
        <strain evidence="2 3">CBS 121175</strain>
    </source>
</reference>
<dbReference type="Proteomes" id="UP000307440">
    <property type="component" value="Unassembled WGS sequence"/>
</dbReference>
<dbReference type="PANTHER" id="PTHR11215">
    <property type="entry name" value="METAL DEPENDENT HYDROLASE - RELATED"/>
    <property type="match status" value="1"/>
</dbReference>
<gene>
    <name evidence="2" type="ORF">FA15DRAFT_676811</name>
</gene>
<dbReference type="GO" id="GO:0005634">
    <property type="term" value="C:nucleus"/>
    <property type="evidence" value="ECO:0007669"/>
    <property type="project" value="TreeGrafter"/>
</dbReference>
<dbReference type="AlphaFoldDB" id="A0A5C3LCI4"/>
<protein>
    <submittedName>
        <fullName evidence="2">GAMM1 protein</fullName>
    </submittedName>
</protein>
<dbReference type="GO" id="GO:0005737">
    <property type="term" value="C:cytoplasm"/>
    <property type="evidence" value="ECO:0007669"/>
    <property type="project" value="TreeGrafter"/>
</dbReference>
<comment type="similarity">
    <text evidence="1">Belongs to the MYG1 family.</text>
</comment>
<proteinExistence type="inferred from homology"/>
<dbReference type="InterPro" id="IPR003226">
    <property type="entry name" value="MYG1_exonuclease"/>
</dbReference>
<sequence>MPNAELPQAKRQKMANKTIGTHNGTFHCDEALATFVLKQTDEYSDADVVRSRDPAVLDTCDIVVDVGAVYDAEKKRFDHHQRGFTDVHYGLEIIAKRLGTALDDPKVQYVWLKLYRDFIEAIDAIDNGISQYDSDVPARYRSRTDLSSRVATLNPRWNEPTGAQILDARFQDASALTGKEFFQALDYYRDSWLPAADLVKDLITSSKQSADPSGRILVFEQFAPWKEHLFEIEADENVPSVEPNQAIYVLYPDEAGGNWRVQAVPVSPSSFESRKSLPEAWRGIRDDELSKLTGIDGCIFVHASGFIGGNKTKEGALSMAKKALEL</sequence>
<name>A0A5C3LCI4_COPMA</name>
<dbReference type="OrthoDB" id="10265310at2759"/>
<dbReference type="Pfam" id="PF03690">
    <property type="entry name" value="MYG1_exonuc"/>
    <property type="match status" value="2"/>
</dbReference>
<dbReference type="STRING" id="230819.A0A5C3LCI4"/>
<evidence type="ECO:0000313" key="3">
    <source>
        <dbReference type="Proteomes" id="UP000307440"/>
    </source>
</evidence>
<keyword evidence="3" id="KW-1185">Reference proteome</keyword>
<accession>A0A5C3LCI4</accession>